<comment type="caution">
    <text evidence="2">The sequence shown here is derived from an EMBL/GenBank/DDBJ whole genome shotgun (WGS) entry which is preliminary data.</text>
</comment>
<proteinExistence type="predicted"/>
<dbReference type="EMBL" id="VYDO01000094">
    <property type="protein sequence ID" value="MYG37907.1"/>
    <property type="molecule type" value="Genomic_DNA"/>
</dbReference>
<name>A0A6B1F6V2_9SYNE</name>
<feature type="compositionally biased region" description="Basic and acidic residues" evidence="1">
    <location>
        <begin position="22"/>
        <end position="39"/>
    </location>
</feature>
<sequence>MRFLDLLDGYGGSQGLVDPPLDTDRDHLKSHPEPVREESQEPQPWTPHPMDLSPAPAGAPQKQERDYLVIGLIIA</sequence>
<feature type="region of interest" description="Disordered" evidence="1">
    <location>
        <begin position="1"/>
        <end position="63"/>
    </location>
</feature>
<dbReference type="AlphaFoldDB" id="A0A6B1F6V2"/>
<evidence type="ECO:0000313" key="2">
    <source>
        <dbReference type="EMBL" id="MYG37907.1"/>
    </source>
</evidence>
<evidence type="ECO:0000256" key="1">
    <source>
        <dbReference type="SAM" id="MobiDB-lite"/>
    </source>
</evidence>
<gene>
    <name evidence="2" type="ORF">F4162_02620</name>
</gene>
<accession>A0A6B1F6V2</accession>
<protein>
    <submittedName>
        <fullName evidence="2">Uncharacterized protein</fullName>
    </submittedName>
</protein>
<reference evidence="2" key="1">
    <citation type="submission" date="2019-09" db="EMBL/GenBank/DDBJ databases">
        <title>Characterisation of the sponge microbiome using genome-centric metagenomics.</title>
        <authorList>
            <person name="Engelberts J.P."/>
            <person name="Robbins S.J."/>
            <person name="De Goeij J.M."/>
            <person name="Aranda M."/>
            <person name="Bell S.C."/>
            <person name="Webster N.S."/>
        </authorList>
    </citation>
    <scope>NUCLEOTIDE SEQUENCE</scope>
    <source>
        <strain evidence="2">SB0676_bin_10</strain>
    </source>
</reference>
<organism evidence="2">
    <name type="scientific">Synechococcus sp. SB0676_bin_10</name>
    <dbReference type="NCBI Taxonomy" id="2604869"/>
    <lineage>
        <taxon>Bacteria</taxon>
        <taxon>Bacillati</taxon>
        <taxon>Cyanobacteriota</taxon>
        <taxon>Cyanophyceae</taxon>
        <taxon>Synechococcales</taxon>
        <taxon>Synechococcaceae</taxon>
        <taxon>Synechococcus</taxon>
    </lineage>
</organism>